<accession>A0A1B0DHN2</accession>
<dbReference type="GO" id="GO:0005634">
    <property type="term" value="C:nucleus"/>
    <property type="evidence" value="ECO:0007669"/>
    <property type="project" value="UniProtKB-SubCell"/>
</dbReference>
<dbReference type="FunFam" id="3.30.160.60:FF:000176">
    <property type="entry name" value="zinc finger protein 70"/>
    <property type="match status" value="1"/>
</dbReference>
<keyword evidence="7" id="KW-0238">DNA-binding</keyword>
<evidence type="ECO:0000259" key="11">
    <source>
        <dbReference type="PROSITE" id="PS50157"/>
    </source>
</evidence>
<dbReference type="EMBL" id="AJVK01061358">
    <property type="status" value="NOT_ANNOTATED_CDS"/>
    <property type="molecule type" value="Genomic_DNA"/>
</dbReference>
<evidence type="ECO:0000256" key="9">
    <source>
        <dbReference type="ARBA" id="ARBA00023242"/>
    </source>
</evidence>
<evidence type="ECO:0000313" key="13">
    <source>
        <dbReference type="Proteomes" id="UP000092462"/>
    </source>
</evidence>
<dbReference type="GO" id="GO:0000981">
    <property type="term" value="F:DNA-binding transcription factor activity, RNA polymerase II-specific"/>
    <property type="evidence" value="ECO:0007669"/>
    <property type="project" value="TreeGrafter"/>
</dbReference>
<dbReference type="InterPro" id="IPR036236">
    <property type="entry name" value="Znf_C2H2_sf"/>
</dbReference>
<keyword evidence="13" id="KW-1185">Reference proteome</keyword>
<evidence type="ECO:0000256" key="4">
    <source>
        <dbReference type="ARBA" id="ARBA00022771"/>
    </source>
</evidence>
<reference evidence="12" key="1">
    <citation type="submission" date="2022-08" db="UniProtKB">
        <authorList>
            <consortium name="EnsemblMetazoa"/>
        </authorList>
    </citation>
    <scope>IDENTIFICATION</scope>
    <source>
        <strain evidence="12">Israel</strain>
    </source>
</reference>
<dbReference type="PROSITE" id="PS00028">
    <property type="entry name" value="ZINC_FINGER_C2H2_1"/>
    <property type="match status" value="2"/>
</dbReference>
<sequence>MEVREMSNDSDDVTLHSPDIQETEEIDQEQRTESPKIAKKRRNANVQGTLEWQKRDNKNRPFTCNICNRSFTLASTLSLHTRRTHLGIRPYECAECGWKFGQSSDLTKHMRKHTGDRPYKCETCGMSFSQLRNLK</sequence>
<protein>
    <recommendedName>
        <fullName evidence="11">C2H2-type domain-containing protein</fullName>
    </recommendedName>
</protein>
<dbReference type="GO" id="GO:0003677">
    <property type="term" value="F:DNA binding"/>
    <property type="evidence" value="ECO:0007669"/>
    <property type="project" value="UniProtKB-KW"/>
</dbReference>
<dbReference type="FunFam" id="3.30.160.60:FF:000446">
    <property type="entry name" value="Zinc finger protein"/>
    <property type="match status" value="1"/>
</dbReference>
<evidence type="ECO:0000313" key="12">
    <source>
        <dbReference type="EnsemblMetazoa" id="PPAI007666-PA"/>
    </source>
</evidence>
<evidence type="ECO:0000256" key="1">
    <source>
        <dbReference type="ARBA" id="ARBA00004123"/>
    </source>
</evidence>
<dbReference type="EnsemblMetazoa" id="PPAI007666-RA">
    <property type="protein sequence ID" value="PPAI007666-PA"/>
    <property type="gene ID" value="PPAI007666"/>
</dbReference>
<dbReference type="PANTHER" id="PTHR24394:SF29">
    <property type="entry name" value="MYONEURIN"/>
    <property type="match status" value="1"/>
</dbReference>
<comment type="subcellular location">
    <subcellularLocation>
        <location evidence="1">Nucleus</location>
    </subcellularLocation>
</comment>
<name>A0A1B0DHN2_PHLPP</name>
<evidence type="ECO:0000256" key="7">
    <source>
        <dbReference type="ARBA" id="ARBA00023125"/>
    </source>
</evidence>
<evidence type="ECO:0000256" key="5">
    <source>
        <dbReference type="ARBA" id="ARBA00022833"/>
    </source>
</evidence>
<keyword evidence="5" id="KW-0862">Zinc</keyword>
<dbReference type="GO" id="GO:0008270">
    <property type="term" value="F:zinc ion binding"/>
    <property type="evidence" value="ECO:0007669"/>
    <property type="project" value="UniProtKB-KW"/>
</dbReference>
<feature type="domain" description="C2H2-type" evidence="11">
    <location>
        <begin position="119"/>
        <end position="135"/>
    </location>
</feature>
<dbReference type="FunFam" id="3.30.160.60:FF:001228">
    <property type="entry name" value="Zinc finger protein 236"/>
    <property type="match status" value="1"/>
</dbReference>
<proteinExistence type="predicted"/>
<dbReference type="VEuPathDB" id="VectorBase:PPAI007666"/>
<dbReference type="Pfam" id="PF00096">
    <property type="entry name" value="zf-C2H2"/>
    <property type="match status" value="3"/>
</dbReference>
<feature type="domain" description="C2H2-type" evidence="11">
    <location>
        <begin position="62"/>
        <end position="90"/>
    </location>
</feature>
<feature type="domain" description="C2H2-type" evidence="11">
    <location>
        <begin position="91"/>
        <end position="118"/>
    </location>
</feature>
<keyword evidence="9" id="KW-0539">Nucleus</keyword>
<dbReference type="PROSITE" id="PS50157">
    <property type="entry name" value="ZINC_FINGER_C2H2_2"/>
    <property type="match status" value="3"/>
</dbReference>
<feature type="region of interest" description="Disordered" evidence="10">
    <location>
        <begin position="1"/>
        <end position="52"/>
    </location>
</feature>
<evidence type="ECO:0000256" key="6">
    <source>
        <dbReference type="ARBA" id="ARBA00023015"/>
    </source>
</evidence>
<dbReference type="SMART" id="SM00355">
    <property type="entry name" value="ZnF_C2H2"/>
    <property type="match status" value="2"/>
</dbReference>
<dbReference type="AlphaFoldDB" id="A0A1B0DHN2"/>
<evidence type="ECO:0000256" key="3">
    <source>
        <dbReference type="ARBA" id="ARBA00022737"/>
    </source>
</evidence>
<dbReference type="SUPFAM" id="SSF57667">
    <property type="entry name" value="beta-beta-alpha zinc fingers"/>
    <property type="match status" value="2"/>
</dbReference>
<evidence type="ECO:0000256" key="2">
    <source>
        <dbReference type="ARBA" id="ARBA00022723"/>
    </source>
</evidence>
<dbReference type="InterPro" id="IPR013087">
    <property type="entry name" value="Znf_C2H2_type"/>
</dbReference>
<keyword evidence="4" id="KW-0863">Zinc-finger</keyword>
<keyword evidence="6" id="KW-0805">Transcription regulation</keyword>
<evidence type="ECO:0000256" key="8">
    <source>
        <dbReference type="ARBA" id="ARBA00023163"/>
    </source>
</evidence>
<keyword evidence="2" id="KW-0479">Metal-binding</keyword>
<organism evidence="12 13">
    <name type="scientific">Phlebotomus papatasi</name>
    <name type="common">Sandfly</name>
    <dbReference type="NCBI Taxonomy" id="29031"/>
    <lineage>
        <taxon>Eukaryota</taxon>
        <taxon>Metazoa</taxon>
        <taxon>Ecdysozoa</taxon>
        <taxon>Arthropoda</taxon>
        <taxon>Hexapoda</taxon>
        <taxon>Insecta</taxon>
        <taxon>Pterygota</taxon>
        <taxon>Neoptera</taxon>
        <taxon>Endopterygota</taxon>
        <taxon>Diptera</taxon>
        <taxon>Nematocera</taxon>
        <taxon>Psychodoidea</taxon>
        <taxon>Psychodidae</taxon>
        <taxon>Phlebotomus</taxon>
        <taxon>Phlebotomus</taxon>
    </lineage>
</organism>
<dbReference type="Proteomes" id="UP000092462">
    <property type="component" value="Unassembled WGS sequence"/>
</dbReference>
<dbReference type="VEuPathDB" id="VectorBase:PPAPM1_007477"/>
<keyword evidence="8" id="KW-0804">Transcription</keyword>
<evidence type="ECO:0000256" key="10">
    <source>
        <dbReference type="SAM" id="MobiDB-lite"/>
    </source>
</evidence>
<dbReference type="PANTHER" id="PTHR24394">
    <property type="entry name" value="ZINC FINGER PROTEIN"/>
    <property type="match status" value="1"/>
</dbReference>
<dbReference type="Gene3D" id="3.30.160.60">
    <property type="entry name" value="Classic Zinc Finger"/>
    <property type="match status" value="3"/>
</dbReference>
<keyword evidence="3" id="KW-0677">Repeat</keyword>